<feature type="transmembrane region" description="Helical" evidence="1">
    <location>
        <begin position="26"/>
        <end position="48"/>
    </location>
</feature>
<keyword evidence="1" id="KW-0812">Transmembrane</keyword>
<evidence type="ECO:0000256" key="1">
    <source>
        <dbReference type="SAM" id="Phobius"/>
    </source>
</evidence>
<accession>A0A3R9M239</accession>
<sequence length="176" mass="20087">MVTPLIFIVTLILLLRRFKSKRSRKIIGFLYASFAVWFVYSIFTYGSYTLQPGQNVQLKVYPNTDQLEYNSELILEKKDDAKLKLSGRKGWGMKGSNTVYNVEKQSITEIIISKDGTERKDLPNDKSKSIYLESDGIVVQGEIKDVFGVTEETSYTITITNVDDKPAHFEAQVVDR</sequence>
<evidence type="ECO:0000313" key="3">
    <source>
        <dbReference type="Proteomes" id="UP000277773"/>
    </source>
</evidence>
<dbReference type="Proteomes" id="UP000277773">
    <property type="component" value="Unassembled WGS sequence"/>
</dbReference>
<dbReference type="EMBL" id="RJPY01000030">
    <property type="protein sequence ID" value="RSJ93266.1"/>
    <property type="molecule type" value="Genomic_DNA"/>
</dbReference>
<proteinExistence type="predicted"/>
<name>A0A3R9M239_STRMT</name>
<keyword evidence="1" id="KW-0472">Membrane</keyword>
<gene>
    <name evidence="2" type="ORF">D8786_10065</name>
</gene>
<organism evidence="2 3">
    <name type="scientific">Streptococcus mitis</name>
    <dbReference type="NCBI Taxonomy" id="28037"/>
    <lineage>
        <taxon>Bacteria</taxon>
        <taxon>Bacillati</taxon>
        <taxon>Bacillota</taxon>
        <taxon>Bacilli</taxon>
        <taxon>Lactobacillales</taxon>
        <taxon>Streptococcaceae</taxon>
        <taxon>Streptococcus</taxon>
        <taxon>Streptococcus mitis group</taxon>
    </lineage>
</organism>
<protein>
    <submittedName>
        <fullName evidence="2">Uncharacterized protein</fullName>
    </submittedName>
</protein>
<evidence type="ECO:0000313" key="2">
    <source>
        <dbReference type="EMBL" id="RSJ93266.1"/>
    </source>
</evidence>
<keyword evidence="1" id="KW-1133">Transmembrane helix</keyword>
<dbReference type="RefSeq" id="WP_049491250.1">
    <property type="nucleotide sequence ID" value="NZ_CAMHZZ010000027.1"/>
</dbReference>
<reference evidence="2 3" key="1">
    <citation type="submission" date="2018-11" db="EMBL/GenBank/DDBJ databases">
        <title>Species Designations Belie Phenotypic and Genotypic Heterogeneity in Oral Streptococci.</title>
        <authorList>
            <person name="Velsko I."/>
        </authorList>
    </citation>
    <scope>NUCLEOTIDE SEQUENCE [LARGE SCALE GENOMIC DNA]</scope>
    <source>
        <strain evidence="2 3">BCC08</strain>
    </source>
</reference>
<comment type="caution">
    <text evidence="2">The sequence shown here is derived from an EMBL/GenBank/DDBJ whole genome shotgun (WGS) entry which is preliminary data.</text>
</comment>
<dbReference type="AlphaFoldDB" id="A0A3R9M239"/>